<feature type="region of interest" description="Disordered" evidence="1">
    <location>
        <begin position="1"/>
        <end position="120"/>
    </location>
</feature>
<protein>
    <submittedName>
        <fullName evidence="2">Uncharacterized protein</fullName>
    </submittedName>
</protein>
<gene>
    <name evidence="2" type="ORF">LTR09_008264</name>
</gene>
<organism evidence="2 3">
    <name type="scientific">Extremus antarcticus</name>
    <dbReference type="NCBI Taxonomy" id="702011"/>
    <lineage>
        <taxon>Eukaryota</taxon>
        <taxon>Fungi</taxon>
        <taxon>Dikarya</taxon>
        <taxon>Ascomycota</taxon>
        <taxon>Pezizomycotina</taxon>
        <taxon>Dothideomycetes</taxon>
        <taxon>Dothideomycetidae</taxon>
        <taxon>Mycosphaerellales</taxon>
        <taxon>Extremaceae</taxon>
        <taxon>Extremus</taxon>
    </lineage>
</organism>
<sequence>MPSLVSFNSMKRSERRLLGRKEAPQHTDKTKTSFNVLADPVDDQKAATNKSDSLGPTQASLSRSEVGGKENLPRLKPNTNGKLPELQPIPEEPTSAEPKTDFALHGRNKPFQSRTRVSYRDDNAWRDRNEDFQKLRQEESRRKARTNNSKGTRRYTVMPGLKTRSGELLVDQKPGTIIRRYHVKNYREGSAVPHGWHLFKNKEGMSQLRKWRYLVIVSITDDKVSERAIFTNNDTGLAGKPRHLHQNYFSLRPMNADPATFHNQVDGHEVLSVDFMKQKDMPEMLRTTMVVNWKEEFDRPIEDDDLYVIGTMSAESFKVLLAKIKKGV</sequence>
<proteinExistence type="predicted"/>
<feature type="compositionally biased region" description="Polar residues" evidence="1">
    <location>
        <begin position="46"/>
        <end position="63"/>
    </location>
</feature>
<feature type="compositionally biased region" description="Polar residues" evidence="1">
    <location>
        <begin position="1"/>
        <end position="10"/>
    </location>
</feature>
<evidence type="ECO:0000313" key="2">
    <source>
        <dbReference type="EMBL" id="KAK3050624.1"/>
    </source>
</evidence>
<reference evidence="2" key="1">
    <citation type="submission" date="2023-04" db="EMBL/GenBank/DDBJ databases">
        <title>Black Yeasts Isolated from many extreme environments.</title>
        <authorList>
            <person name="Coleine C."/>
            <person name="Stajich J.E."/>
            <person name="Selbmann L."/>
        </authorList>
    </citation>
    <scope>NUCLEOTIDE SEQUENCE</scope>
    <source>
        <strain evidence="2">CCFEE 5312</strain>
    </source>
</reference>
<dbReference type="Proteomes" id="UP001271007">
    <property type="component" value="Unassembled WGS sequence"/>
</dbReference>
<feature type="compositionally biased region" description="Basic and acidic residues" evidence="1">
    <location>
        <begin position="11"/>
        <end position="31"/>
    </location>
</feature>
<evidence type="ECO:0000256" key="1">
    <source>
        <dbReference type="SAM" id="MobiDB-lite"/>
    </source>
</evidence>
<dbReference type="AlphaFoldDB" id="A0AAJ0DB27"/>
<evidence type="ECO:0000313" key="3">
    <source>
        <dbReference type="Proteomes" id="UP001271007"/>
    </source>
</evidence>
<comment type="caution">
    <text evidence="2">The sequence shown here is derived from an EMBL/GenBank/DDBJ whole genome shotgun (WGS) entry which is preliminary data.</text>
</comment>
<name>A0AAJ0DB27_9PEZI</name>
<accession>A0AAJ0DB27</accession>
<dbReference type="EMBL" id="JAWDJX010000031">
    <property type="protein sequence ID" value="KAK3050624.1"/>
    <property type="molecule type" value="Genomic_DNA"/>
</dbReference>
<keyword evidence="3" id="KW-1185">Reference proteome</keyword>